<dbReference type="InterPro" id="IPR013780">
    <property type="entry name" value="Glyco_hydro_b"/>
</dbReference>
<evidence type="ECO:0000256" key="9">
    <source>
        <dbReference type="ARBA" id="ARBA00023180"/>
    </source>
</evidence>
<evidence type="ECO:0000256" key="10">
    <source>
        <dbReference type="ARBA" id="ARBA00023277"/>
    </source>
</evidence>
<dbReference type="InterPro" id="IPR006047">
    <property type="entry name" value="GH13_cat_dom"/>
</dbReference>
<keyword evidence="5" id="KW-0479">Metal-binding</keyword>
<sequence length="518" mass="56773">MHIINIFYSALALSQGVLAASSADWSSRSIYQVLTDRFARTDLSTTAPCNTGDSIYCNGTWVGIMNKLDYIKDMGFDAVWISPITTQLEGNTPYGWAFHGYWQQDITTVNYHFGTEAELIALAAALHSRGMYLMLDVVINHVGWNGAPNTVNYTAFNPFSSPSQYHTYCPINYTDTANLTQIEDCWLGDTVVSLPDLRTEDASVANTWNTWIANTVSKYSIDGLRLDSAMQVDPAFWAGFGSASNMYMVGEVYNADPTLVCSYQNELPGLLNYPVYWPLFRAFTSTSGNISALASAMTQMTDDCKDTSLLGSFSENHDLPRVAEANSDINLAQNILVFTILQDGIPIVYQGQEQHYAALGAVMSGEPAPWNREALWLSGYNQSAVLYQLIAKLNLARKNAIGVDVSHLAYRNWPIYQDEHTLAMRKGNMITVLSNQGSNSGTYTLPLNSTLLPGTKVTELLTCTELTVDGGGGLAVPMSQGLPRVYYPSANIGTQCSSKSSAARNAAVAKHFPKHFQA</sequence>
<evidence type="ECO:0000256" key="11">
    <source>
        <dbReference type="ARBA" id="ARBA00023295"/>
    </source>
</evidence>
<dbReference type="PIRSF" id="PIRSF001024">
    <property type="entry name" value="Alph-amyl_fung"/>
    <property type="match status" value="1"/>
</dbReference>
<dbReference type="SUPFAM" id="SSF51011">
    <property type="entry name" value="Glycosyl hydrolase domain"/>
    <property type="match status" value="1"/>
</dbReference>
<accession>A0A6H0Y029</accession>
<feature type="binding site" evidence="15">
    <location>
        <position position="141"/>
    </location>
    <ligand>
        <name>substrate</name>
    </ligand>
</feature>
<evidence type="ECO:0000313" key="19">
    <source>
        <dbReference type="Proteomes" id="UP000503462"/>
    </source>
</evidence>
<keyword evidence="16" id="KW-0732">Signal</keyword>
<dbReference type="Proteomes" id="UP000503462">
    <property type="component" value="Chromosome 4"/>
</dbReference>
<dbReference type="CDD" id="cd11319">
    <property type="entry name" value="AmyAc_euk_AmyA"/>
    <property type="match status" value="1"/>
</dbReference>
<evidence type="ECO:0000256" key="8">
    <source>
        <dbReference type="ARBA" id="ARBA00023157"/>
    </source>
</evidence>
<feature type="binding site" evidence="15">
    <location>
        <position position="318"/>
    </location>
    <ligand>
        <name>substrate</name>
    </ligand>
</feature>
<dbReference type="GO" id="GO:0005509">
    <property type="term" value="F:calcium ion binding"/>
    <property type="evidence" value="ECO:0007669"/>
    <property type="project" value="InterPro"/>
</dbReference>
<dbReference type="Pfam" id="PF00128">
    <property type="entry name" value="Alpha-amylase"/>
    <property type="match status" value="1"/>
</dbReference>
<feature type="active site" description="Proton donor" evidence="12">
    <location>
        <position position="251"/>
    </location>
</feature>
<evidence type="ECO:0000256" key="15">
    <source>
        <dbReference type="PIRSR" id="PIRSR001024-5"/>
    </source>
</evidence>
<evidence type="ECO:0000256" key="1">
    <source>
        <dbReference type="ARBA" id="ARBA00000548"/>
    </source>
</evidence>
<evidence type="ECO:0000256" key="5">
    <source>
        <dbReference type="ARBA" id="ARBA00022723"/>
    </source>
</evidence>
<evidence type="ECO:0000313" key="18">
    <source>
        <dbReference type="EMBL" id="QIX00198.1"/>
    </source>
</evidence>
<dbReference type="PANTHER" id="PTHR10357">
    <property type="entry name" value="ALPHA-AMYLASE FAMILY MEMBER"/>
    <property type="match status" value="1"/>
</dbReference>
<feature type="chain" id="PRO_5026250001" description="alpha-amylase" evidence="16">
    <location>
        <begin position="20"/>
        <end position="518"/>
    </location>
</feature>
<evidence type="ECO:0000256" key="4">
    <source>
        <dbReference type="ARBA" id="ARBA00012595"/>
    </source>
</evidence>
<keyword evidence="19" id="KW-1185">Reference proteome</keyword>
<comment type="similarity">
    <text evidence="3">Belongs to the glycosyl hydrolase 13 family.</text>
</comment>
<keyword evidence="11" id="KW-0326">Glycosidase</keyword>
<evidence type="ECO:0000259" key="17">
    <source>
        <dbReference type="SMART" id="SM00642"/>
    </source>
</evidence>
<dbReference type="SUPFAM" id="SSF51445">
    <property type="entry name" value="(Trans)glycosidases"/>
    <property type="match status" value="1"/>
</dbReference>
<proteinExistence type="inferred from homology"/>
<feature type="binding site" evidence="15">
    <location>
        <position position="225"/>
    </location>
    <ligand>
        <name>substrate</name>
    </ligand>
</feature>
<evidence type="ECO:0000256" key="7">
    <source>
        <dbReference type="ARBA" id="ARBA00022837"/>
    </source>
</evidence>
<keyword evidence="6" id="KW-0378">Hydrolase</keyword>
<comment type="catalytic activity">
    <reaction evidence="1">
        <text>Endohydrolysis of (1-&gt;4)-alpha-D-glucosidic linkages in polysaccharides containing three or more (1-&gt;4)-alpha-linked D-glucose units.</text>
        <dbReference type="EC" id="3.2.1.1"/>
    </reaction>
</comment>
<evidence type="ECO:0000256" key="16">
    <source>
        <dbReference type="SAM" id="SignalP"/>
    </source>
</evidence>
<dbReference type="OrthoDB" id="204980at2759"/>
<feature type="site" description="Transition state stabilizer" evidence="13">
    <location>
        <position position="318"/>
    </location>
</feature>
<protein>
    <recommendedName>
        <fullName evidence="4">alpha-amylase</fullName>
        <ecNumber evidence="4">3.2.1.1</ecNumber>
    </recommendedName>
</protein>
<dbReference type="PANTHER" id="PTHR10357:SF218">
    <property type="entry name" value="ALPHA-AMYLASE"/>
    <property type="match status" value="1"/>
</dbReference>
<dbReference type="InterPro" id="IPR017853">
    <property type="entry name" value="GH"/>
</dbReference>
<dbReference type="InterPro" id="IPR013777">
    <property type="entry name" value="A-amylase-like"/>
</dbReference>
<dbReference type="Gene3D" id="3.20.20.80">
    <property type="entry name" value="Glycosidases"/>
    <property type="match status" value="1"/>
</dbReference>
<keyword evidence="10" id="KW-0119">Carbohydrate metabolism</keyword>
<dbReference type="EC" id="3.2.1.1" evidence="4"/>
<organism evidence="18 19">
    <name type="scientific">Peltaster fructicola</name>
    <dbReference type="NCBI Taxonomy" id="286661"/>
    <lineage>
        <taxon>Eukaryota</taxon>
        <taxon>Fungi</taxon>
        <taxon>Dikarya</taxon>
        <taxon>Ascomycota</taxon>
        <taxon>Pezizomycotina</taxon>
        <taxon>Dothideomycetes</taxon>
        <taxon>Dothideomycetes incertae sedis</taxon>
        <taxon>Peltaster</taxon>
    </lineage>
</organism>
<dbReference type="SMART" id="SM00642">
    <property type="entry name" value="Aamy"/>
    <property type="match status" value="1"/>
</dbReference>
<keyword evidence="9" id="KW-0325">Glycoprotein</keyword>
<evidence type="ECO:0000256" key="12">
    <source>
        <dbReference type="PIRSR" id="PIRSR001024-1"/>
    </source>
</evidence>
<evidence type="ECO:0000256" key="6">
    <source>
        <dbReference type="ARBA" id="ARBA00022801"/>
    </source>
</evidence>
<keyword evidence="7" id="KW-0106">Calcium</keyword>
<feature type="binding site" evidence="15">
    <location>
        <position position="102"/>
    </location>
    <ligand>
        <name>substrate</name>
    </ligand>
</feature>
<feature type="signal peptide" evidence="16">
    <location>
        <begin position="1"/>
        <end position="19"/>
    </location>
</feature>
<reference evidence="18 19" key="1">
    <citation type="journal article" date="2016" name="Sci. Rep.">
        <title>Peltaster fructicola genome reveals evolution from an invasive phytopathogen to an ectophytic parasite.</title>
        <authorList>
            <person name="Xu C."/>
            <person name="Chen H."/>
            <person name="Gleason M.L."/>
            <person name="Xu J.R."/>
            <person name="Liu H."/>
            <person name="Zhang R."/>
            <person name="Sun G."/>
        </authorList>
    </citation>
    <scope>NUCLEOTIDE SEQUENCE [LARGE SCALE GENOMIC DNA]</scope>
    <source>
        <strain evidence="18 19">LNHT1506</strain>
    </source>
</reference>
<gene>
    <name evidence="18" type="ORF">AMS68_005715</name>
</gene>
<name>A0A6H0Y029_9PEZI</name>
<dbReference type="InterPro" id="IPR015340">
    <property type="entry name" value="A_amylase_C_dom"/>
</dbReference>
<feature type="disulfide bond" evidence="14">
    <location>
        <begin position="49"/>
        <end position="57"/>
    </location>
</feature>
<evidence type="ECO:0000256" key="2">
    <source>
        <dbReference type="ARBA" id="ARBA00001913"/>
    </source>
</evidence>
<dbReference type="GO" id="GO:0004556">
    <property type="term" value="F:alpha-amylase activity"/>
    <property type="evidence" value="ECO:0007669"/>
    <property type="project" value="UniProtKB-EC"/>
</dbReference>
<keyword evidence="8 14" id="KW-1015">Disulfide bond</keyword>
<dbReference type="Gene3D" id="2.60.40.1180">
    <property type="entry name" value="Golgi alpha-mannosidase II"/>
    <property type="match status" value="1"/>
</dbReference>
<feature type="disulfide bond" evidence="14">
    <location>
        <begin position="261"/>
        <end position="304"/>
    </location>
</feature>
<feature type="domain" description="Glycosyl hydrolase family 13 catalytic" evidence="17">
    <location>
        <begin position="32"/>
        <end position="397"/>
    </location>
</feature>
<dbReference type="AlphaFoldDB" id="A0A6H0Y029"/>
<dbReference type="EMBL" id="CP051142">
    <property type="protein sequence ID" value="QIX00198.1"/>
    <property type="molecule type" value="Genomic_DNA"/>
</dbReference>
<feature type="binding site" evidence="15">
    <location>
        <position position="372"/>
    </location>
    <ligand>
        <name>substrate</name>
    </ligand>
</feature>
<feature type="disulfide bond" evidence="14">
    <location>
        <begin position="169"/>
        <end position="185"/>
    </location>
</feature>
<comment type="cofactor">
    <cofactor evidence="2">
        <name>Ca(2+)</name>
        <dbReference type="ChEBI" id="CHEBI:29108"/>
    </cofactor>
</comment>
<dbReference type="Pfam" id="PF09260">
    <property type="entry name" value="A_amylase_dom_C"/>
    <property type="match status" value="1"/>
</dbReference>
<evidence type="ECO:0000256" key="14">
    <source>
        <dbReference type="PIRSR" id="PIRSR001024-4"/>
    </source>
</evidence>
<feature type="active site" description="Nucleophile" evidence="12">
    <location>
        <position position="227"/>
    </location>
</feature>
<dbReference type="GO" id="GO:0016052">
    <property type="term" value="P:carbohydrate catabolic process"/>
    <property type="evidence" value="ECO:0007669"/>
    <property type="project" value="InterPro"/>
</dbReference>
<evidence type="ECO:0000256" key="3">
    <source>
        <dbReference type="ARBA" id="ARBA00008061"/>
    </source>
</evidence>
<evidence type="ECO:0000256" key="13">
    <source>
        <dbReference type="PIRSR" id="PIRSR001024-2"/>
    </source>
</evidence>
<dbReference type="FunFam" id="3.20.20.80:FF:000120">
    <property type="entry name" value="Alpha-amylase A"/>
    <property type="match status" value="1"/>
</dbReference>